<name>A0A7K1UNU0_9NOCA</name>
<accession>A0A7K1UNU0</accession>
<comment type="caution">
    <text evidence="2">The sequence shown here is derived from an EMBL/GenBank/DDBJ whole genome shotgun (WGS) entry which is preliminary data.</text>
</comment>
<dbReference type="RefSeq" id="WP_157354771.1">
    <property type="nucleotide sequence ID" value="NZ_WRPP01000001.1"/>
</dbReference>
<feature type="coiled-coil region" evidence="1">
    <location>
        <begin position="6"/>
        <end position="33"/>
    </location>
</feature>
<evidence type="ECO:0000313" key="3">
    <source>
        <dbReference type="Proteomes" id="UP000466794"/>
    </source>
</evidence>
<dbReference type="AlphaFoldDB" id="A0A7K1UNU0"/>
<evidence type="ECO:0000256" key="1">
    <source>
        <dbReference type="SAM" id="Coils"/>
    </source>
</evidence>
<dbReference type="Proteomes" id="UP000466794">
    <property type="component" value="Unassembled WGS sequence"/>
</dbReference>
<keyword evidence="1" id="KW-0175">Coiled coil</keyword>
<reference evidence="2 3" key="1">
    <citation type="submission" date="2019-12" db="EMBL/GenBank/DDBJ databases">
        <title>Nocardia sp. nov. ET3-3 isolated from soil.</title>
        <authorList>
            <person name="Kanchanasin P."/>
            <person name="Tanasupawat S."/>
            <person name="Yuki M."/>
            <person name="Kudo T."/>
        </authorList>
    </citation>
    <scope>NUCLEOTIDE SEQUENCE [LARGE SCALE GENOMIC DNA]</scope>
    <source>
        <strain evidence="2 3">ET3-3</strain>
    </source>
</reference>
<keyword evidence="3" id="KW-1185">Reference proteome</keyword>
<proteinExistence type="predicted"/>
<evidence type="ECO:0000313" key="2">
    <source>
        <dbReference type="EMBL" id="MVU76012.1"/>
    </source>
</evidence>
<sequence length="261" mass="28909">MTSNGIVGAQNKLARARQHLDELERAVAEFHRTSPYTFRGHLPDNNPDASSIPFEVRVATAYDVPDSWPLIVGDILTNLRAALDHAVFNHVKATRPSLPDKDIQFPIEDQCSQFENKRKRFIPAIRQVVGDAQPYRTADPQKHPLHILRRLVNIDKHRSLIVVDYASMRLELGVSDNVEVLEARPNIGAEMTVGTIVATGHLRVRPEAQAPVQTIQFSVKAGLETAIEINDAGELGLLVPTMQDLCDAVGKVLNNLQQNGI</sequence>
<organism evidence="2 3">
    <name type="scientific">Nocardia terrae</name>
    <dbReference type="NCBI Taxonomy" id="2675851"/>
    <lineage>
        <taxon>Bacteria</taxon>
        <taxon>Bacillati</taxon>
        <taxon>Actinomycetota</taxon>
        <taxon>Actinomycetes</taxon>
        <taxon>Mycobacteriales</taxon>
        <taxon>Nocardiaceae</taxon>
        <taxon>Nocardia</taxon>
    </lineage>
</organism>
<dbReference type="EMBL" id="WRPP01000001">
    <property type="protein sequence ID" value="MVU76012.1"/>
    <property type="molecule type" value="Genomic_DNA"/>
</dbReference>
<gene>
    <name evidence="2" type="ORF">GPX89_01990</name>
</gene>
<protein>
    <submittedName>
        <fullName evidence="2">Uncharacterized protein</fullName>
    </submittedName>
</protein>